<dbReference type="AlphaFoldDB" id="A0A9N9K4R6"/>
<protein>
    <submittedName>
        <fullName evidence="1">6003_t:CDS:1</fullName>
    </submittedName>
</protein>
<feature type="non-terminal residue" evidence="1">
    <location>
        <position position="182"/>
    </location>
</feature>
<accession>A0A9N9K4R6</accession>
<comment type="caution">
    <text evidence="1">The sequence shown here is derived from an EMBL/GenBank/DDBJ whole genome shotgun (WGS) entry which is preliminary data.</text>
</comment>
<gene>
    <name evidence="1" type="ORF">RFULGI_LOCUS18773</name>
</gene>
<evidence type="ECO:0000313" key="1">
    <source>
        <dbReference type="EMBL" id="CAG8811208.1"/>
    </source>
</evidence>
<dbReference type="Proteomes" id="UP000789396">
    <property type="component" value="Unassembled WGS sequence"/>
</dbReference>
<keyword evidence="2" id="KW-1185">Reference proteome</keyword>
<organism evidence="1 2">
    <name type="scientific">Racocetra fulgida</name>
    <dbReference type="NCBI Taxonomy" id="60492"/>
    <lineage>
        <taxon>Eukaryota</taxon>
        <taxon>Fungi</taxon>
        <taxon>Fungi incertae sedis</taxon>
        <taxon>Mucoromycota</taxon>
        <taxon>Glomeromycotina</taxon>
        <taxon>Glomeromycetes</taxon>
        <taxon>Diversisporales</taxon>
        <taxon>Gigasporaceae</taxon>
        <taxon>Racocetra</taxon>
    </lineage>
</organism>
<proteinExistence type="predicted"/>
<evidence type="ECO:0000313" key="2">
    <source>
        <dbReference type="Proteomes" id="UP000789396"/>
    </source>
</evidence>
<reference evidence="1" key="1">
    <citation type="submission" date="2021-06" db="EMBL/GenBank/DDBJ databases">
        <authorList>
            <person name="Kallberg Y."/>
            <person name="Tangrot J."/>
            <person name="Rosling A."/>
        </authorList>
    </citation>
    <scope>NUCLEOTIDE SEQUENCE</scope>
    <source>
        <strain evidence="1">IN212</strain>
    </source>
</reference>
<dbReference type="OrthoDB" id="2383603at2759"/>
<dbReference type="EMBL" id="CAJVPZ010085069">
    <property type="protein sequence ID" value="CAG8811208.1"/>
    <property type="molecule type" value="Genomic_DNA"/>
</dbReference>
<sequence>DNGVILSTVHERGLQKKGDFYCYFPSHQIIDNKRFRYELFFGETSYGPNRPNNVAHIEENRIRLMKLGNCFFSSYFKYKHDFDERSFNGEVNLFFLQSHGYNLTFSIMDYEFYPFYRVRSVENVILPIESGPNLLCETQNLFKVLYNFQQRLKEMVTLLDKMDKTAQYDGPKTPNSNFKVQI</sequence>
<feature type="non-terminal residue" evidence="1">
    <location>
        <position position="1"/>
    </location>
</feature>
<name>A0A9N9K4R6_9GLOM</name>